<sequence length="1019" mass="115220">MSAEMQKKKEREVGALLKSVLTSFGGKLPVNKLNVEYKTVVGTDIPFKELKHSTLTKFLQSIPEILKLETRGGQVFVSVVADKNIDMILRHVKEQKPETAKAHPRKKKDLSSAPRHLHSFRPVVPLHQWHYYIGSHVSMTKKNGRSYTTSTTNGIATPCQNQKKLPDFKHVSRPKVQAKKPAKKTFKQQLVEAVQTLCDPSLMPTYNTVSFGKKKLDWCTTVKIGDLLTVNSYPNSVKSREEAEEAASQKALQQLPQVAKMRQTAQHYTVTDYNVSILRVKQLLEKKSPVKRFWWEAVQGMYWDVYQEKLPQDWITVVKSQNNTSLEFDNPCTDMWTVALAKKIPSSGSMTSEPLDTSTSCGLEEAQFHCNSENEESKLTVGGKLQLPTLSLPSTPTWDVVINCVENHNNIHLCLVGKDYSEMFDELVSEMESHYTEQKHLQSVKELAVGDICAAKYEESWFRIEVLETFSENAHVKFVDEGDSAIIPLCDIYDLHERFFSLPPQDLHCCLAGLEDAPREATLQALLECIPMSKALVARVQRRQEPYALVFFDTSTSEDINLNDKVFESLVHITEPSLPPDGCVAEVYLTYASYSGIIYFQEDSDTLISLNDLLKIARRQIKEIPLEANVDLTKLYLTYFIGDEEWYRAKPKSPVDVDGKVLMEFVDFGNVEKVCINNIRNLEAVSPLLAKLPHQALPCHLYKVPSNPDLKWTVKACQRLVELTSQDTPLLLKVVSQWTERQLPMVQLFKRLLPQNELVSINDTLGINTNLFSKEDKNNSTDKDMVLCHARSLSSCVSGPSLPVQPPSAGLDSFLPCSSMSPSDIPGVGSYFDVIVTFAASPHLFAVQPWNMSKEYGELSDSMQKHYNNLVNLQQVMEIKGGQYCALKHKDDFWYRAKVEMTQNETVAGVFVDFGDRFVSSLQNVQPLLPSFCILPCLAIKAKLYGIEPANRSWSPEDAFHFRTLTGNKYLSSVVYDKKVDKNNLLVLSLLLIDTSDKAVDLYINQLLVEENRALYTWA</sequence>
<dbReference type="PANTHER" id="PTHR22948">
    <property type="entry name" value="TUDOR DOMAIN CONTAINING PROTEIN"/>
    <property type="match status" value="1"/>
</dbReference>
<feature type="domain" description="Tudor" evidence="6">
    <location>
        <begin position="629"/>
        <end position="689"/>
    </location>
</feature>
<feature type="domain" description="Tudor" evidence="6">
    <location>
        <begin position="446"/>
        <end position="502"/>
    </location>
</feature>
<dbReference type="EMBL" id="GDRN01109296">
    <property type="protein sequence ID" value="JAI57089.1"/>
    <property type="molecule type" value="Transcribed_RNA"/>
</dbReference>
<evidence type="ECO:0000256" key="3">
    <source>
        <dbReference type="ARBA" id="ARBA00022737"/>
    </source>
</evidence>
<dbReference type="GO" id="GO:0043186">
    <property type="term" value="C:P granule"/>
    <property type="evidence" value="ECO:0007669"/>
    <property type="project" value="TreeGrafter"/>
</dbReference>
<evidence type="ECO:0000256" key="4">
    <source>
        <dbReference type="ARBA" id="ARBA00022871"/>
    </source>
</evidence>
<accession>A0A0P4VP79</accession>
<dbReference type="SMART" id="SM00333">
    <property type="entry name" value="TUDOR"/>
    <property type="match status" value="3"/>
</dbReference>
<dbReference type="Pfam" id="PF12872">
    <property type="entry name" value="OST-HTH"/>
    <property type="match status" value="1"/>
</dbReference>
<dbReference type="AlphaFoldDB" id="A0A0P4VP79"/>
<evidence type="ECO:0000256" key="2">
    <source>
        <dbReference type="ARBA" id="ARBA00022490"/>
    </source>
</evidence>
<evidence type="ECO:0000259" key="6">
    <source>
        <dbReference type="PROSITE" id="PS50304"/>
    </source>
</evidence>
<dbReference type="Gene3D" id="3.30.420.610">
    <property type="entry name" value="LOTUS domain-like"/>
    <property type="match status" value="1"/>
</dbReference>
<dbReference type="InterPro" id="IPR035437">
    <property type="entry name" value="SNase_OB-fold_sf"/>
</dbReference>
<dbReference type="EMBL" id="GDRN01109293">
    <property type="protein sequence ID" value="JAI57090.1"/>
    <property type="molecule type" value="Transcribed_RNA"/>
</dbReference>
<comment type="subcellular location">
    <subcellularLocation>
        <location evidence="1">Cytoplasm</location>
    </subcellularLocation>
</comment>
<feature type="domain" description="HTH OST-type" evidence="7">
    <location>
        <begin position="9"/>
        <end position="82"/>
    </location>
</feature>
<organism evidence="8">
    <name type="scientific">Scylla olivacea</name>
    <name type="common">Orange mud crab</name>
    <name type="synonym">Cancer olivacea</name>
    <dbReference type="NCBI Taxonomy" id="85551"/>
    <lineage>
        <taxon>Eukaryota</taxon>
        <taxon>Metazoa</taxon>
        <taxon>Ecdysozoa</taxon>
        <taxon>Arthropoda</taxon>
        <taxon>Crustacea</taxon>
        <taxon>Multicrustacea</taxon>
        <taxon>Malacostraca</taxon>
        <taxon>Eumalacostraca</taxon>
        <taxon>Eucarida</taxon>
        <taxon>Decapoda</taxon>
        <taxon>Pleocyemata</taxon>
        <taxon>Brachyura</taxon>
        <taxon>Eubrachyura</taxon>
        <taxon>Portunoidea</taxon>
        <taxon>Portunidae</taxon>
        <taxon>Portuninae</taxon>
        <taxon>Scylla</taxon>
    </lineage>
</organism>
<evidence type="ECO:0000256" key="5">
    <source>
        <dbReference type="SAM" id="MobiDB-lite"/>
    </source>
</evidence>
<dbReference type="InterPro" id="IPR025605">
    <property type="entry name" value="OST-HTH/LOTUS_dom"/>
</dbReference>
<dbReference type="InterPro" id="IPR002999">
    <property type="entry name" value="Tudor"/>
</dbReference>
<feature type="domain" description="Tudor" evidence="6">
    <location>
        <begin position="878"/>
        <end position="935"/>
    </location>
</feature>
<dbReference type="InterPro" id="IPR041966">
    <property type="entry name" value="LOTUS-like"/>
</dbReference>
<reference evidence="8" key="1">
    <citation type="submission" date="2015-09" db="EMBL/GenBank/DDBJ databases">
        <title>Scylla olivacea transcriptome.</title>
        <authorList>
            <person name="Ikhwanuddin M."/>
        </authorList>
    </citation>
    <scope>NUCLEOTIDE SEQUENCE</scope>
</reference>
<dbReference type="Pfam" id="PF00567">
    <property type="entry name" value="TUDOR"/>
    <property type="match status" value="3"/>
</dbReference>
<keyword evidence="3" id="KW-0677">Repeat</keyword>
<dbReference type="PROSITE" id="PS50304">
    <property type="entry name" value="TUDOR"/>
    <property type="match status" value="3"/>
</dbReference>
<evidence type="ECO:0000259" key="7">
    <source>
        <dbReference type="PROSITE" id="PS51644"/>
    </source>
</evidence>
<dbReference type="SUPFAM" id="SSF63748">
    <property type="entry name" value="Tudor/PWWP/MBT"/>
    <property type="match status" value="3"/>
</dbReference>
<dbReference type="PANTHER" id="PTHR22948:SF76">
    <property type="entry name" value="FI20010P1-RELATED"/>
    <property type="match status" value="1"/>
</dbReference>
<feature type="region of interest" description="Disordered" evidence="5">
    <location>
        <begin position="95"/>
        <end position="114"/>
    </location>
</feature>
<dbReference type="Gene3D" id="3.30.160.20">
    <property type="match status" value="1"/>
</dbReference>
<evidence type="ECO:0008006" key="9">
    <source>
        <dbReference type="Google" id="ProtNLM"/>
    </source>
</evidence>
<name>A0A0P4VP79_SCYOL</name>
<keyword evidence="2" id="KW-0963">Cytoplasm</keyword>
<protein>
    <recommendedName>
        <fullName evidence="9">Tudor domain-containing protein</fullName>
    </recommendedName>
</protein>
<evidence type="ECO:0000256" key="1">
    <source>
        <dbReference type="ARBA" id="ARBA00004496"/>
    </source>
</evidence>
<dbReference type="GO" id="GO:0007283">
    <property type="term" value="P:spermatogenesis"/>
    <property type="evidence" value="ECO:0007669"/>
    <property type="project" value="UniProtKB-KW"/>
</dbReference>
<dbReference type="Gene3D" id="2.30.30.140">
    <property type="match status" value="3"/>
</dbReference>
<dbReference type="PROSITE" id="PS51644">
    <property type="entry name" value="HTH_OST"/>
    <property type="match status" value="1"/>
</dbReference>
<keyword evidence="4" id="KW-0221">Differentiation</keyword>
<dbReference type="GO" id="GO:0030719">
    <property type="term" value="P:P granule organization"/>
    <property type="evidence" value="ECO:0007669"/>
    <property type="project" value="TreeGrafter"/>
</dbReference>
<dbReference type="Gene3D" id="2.40.50.90">
    <property type="match status" value="3"/>
</dbReference>
<evidence type="ECO:0000313" key="8">
    <source>
        <dbReference type="EMBL" id="JAI57090.1"/>
    </source>
</evidence>
<dbReference type="InterPro" id="IPR050621">
    <property type="entry name" value="Tudor_domain_containing"/>
</dbReference>
<keyword evidence="4" id="KW-0744">Spermatogenesis</keyword>
<proteinExistence type="predicted"/>
<dbReference type="GO" id="GO:0034587">
    <property type="term" value="P:piRNA processing"/>
    <property type="evidence" value="ECO:0007669"/>
    <property type="project" value="TreeGrafter"/>
</dbReference>